<protein>
    <submittedName>
        <fullName evidence="3">Cell envelope-related function transcriptional attenuator common domain-containing protein</fullName>
    </submittedName>
    <submittedName>
        <fullName evidence="4">LytR family transcriptional regulator</fullName>
    </submittedName>
</protein>
<evidence type="ECO:0000313" key="6">
    <source>
        <dbReference type="Proteomes" id="UP000297288"/>
    </source>
</evidence>
<sequence length="384" mass="45588">MRNIIIKSLGVLLSFLILFSIFFSLLKNINISNNIKTPYYFLVIGVDSVDNYESRTDTILLGAIENNQINFYHFPRDLLLNIEGKERRINSIYSIYGIDELLTQVEKIAEINIDDYIFFNYEIFKEIGNMISPVKIIIEEDMNYIDYHQDLKIDFQKGINNLNGEELLSYMRFRNDALGDIGRIERQKKALYAMLDSAQKKGFRTLFDIFEYVQENTKNTFDLQKMMSLYSYVRDANIFFGSLPTIIEGNYLLIDNSEIDDFKDKVKFIKKEESKQEVLSVLFTKNYINYNYSFYTYVFEHWQKKGYRIKVLDKKIDNFESENSVVFIKNNNYKNKILNDLKESFPDKKFITIQDTKLYFKLIEFLTDNFIDTTKYEALVIINE</sequence>
<evidence type="ECO:0000313" key="3">
    <source>
        <dbReference type="EMBL" id="SDC19093.1"/>
    </source>
</evidence>
<comment type="similarity">
    <text evidence="1">Belongs to the LytR/CpsA/Psr (LCP) family.</text>
</comment>
<name>A0A1G6JK58_9BACT</name>
<dbReference type="Proteomes" id="UP000199322">
    <property type="component" value="Unassembled WGS sequence"/>
</dbReference>
<evidence type="ECO:0000313" key="4">
    <source>
        <dbReference type="EMBL" id="TGG88244.1"/>
    </source>
</evidence>
<evidence type="ECO:0000313" key="5">
    <source>
        <dbReference type="Proteomes" id="UP000199322"/>
    </source>
</evidence>
<dbReference type="NCBIfam" id="TIGR00350">
    <property type="entry name" value="lytR_cpsA_psr"/>
    <property type="match status" value="1"/>
</dbReference>
<gene>
    <name evidence="4" type="ORF">E4650_04185</name>
    <name evidence="3" type="ORF">SAMN04488588_0556</name>
</gene>
<reference evidence="4 6" key="2">
    <citation type="submission" date="2019-04" db="EMBL/GenBank/DDBJ databases">
        <title>Draft genome sequence data and analysis of a Fermenting Bacterium, Geotoga petraea strain HO-Geo1, isolated from heavy-oil petroleum reservoir in Russia.</title>
        <authorList>
            <person name="Grouzdev D.S."/>
            <person name="Semenova E.M."/>
            <person name="Sokolova D.S."/>
            <person name="Tourova T.P."/>
            <person name="Poltaraus A.B."/>
            <person name="Nazina T.N."/>
        </authorList>
    </citation>
    <scope>NUCLEOTIDE SEQUENCE [LARGE SCALE GENOMIC DNA]</scope>
    <source>
        <strain evidence="4 6">HO-Geo1</strain>
    </source>
</reference>
<keyword evidence="5" id="KW-1185">Reference proteome</keyword>
<reference evidence="3 5" key="1">
    <citation type="submission" date="2016-10" db="EMBL/GenBank/DDBJ databases">
        <authorList>
            <person name="de Groot N.N."/>
        </authorList>
    </citation>
    <scope>NUCLEOTIDE SEQUENCE [LARGE SCALE GENOMIC DNA]</scope>
    <source>
        <strain evidence="3 5">WG14</strain>
    </source>
</reference>
<dbReference type="RefSeq" id="WP_091402616.1">
    <property type="nucleotide sequence ID" value="NZ_FMYV01000002.1"/>
</dbReference>
<dbReference type="AlphaFoldDB" id="A0A1G6JK58"/>
<dbReference type="OrthoDB" id="305468at2"/>
<dbReference type="PANTHER" id="PTHR33392">
    <property type="entry name" value="POLYISOPRENYL-TEICHOIC ACID--PEPTIDOGLYCAN TEICHOIC ACID TRANSFERASE TAGU"/>
    <property type="match status" value="1"/>
</dbReference>
<dbReference type="EMBL" id="SRME01000002">
    <property type="protein sequence ID" value="TGG88244.1"/>
    <property type="molecule type" value="Genomic_DNA"/>
</dbReference>
<dbReference type="EMBL" id="FMYV01000002">
    <property type="protein sequence ID" value="SDC19093.1"/>
    <property type="molecule type" value="Genomic_DNA"/>
</dbReference>
<organism evidence="3 5">
    <name type="scientific">Geotoga petraea</name>
    <dbReference type="NCBI Taxonomy" id="28234"/>
    <lineage>
        <taxon>Bacteria</taxon>
        <taxon>Thermotogati</taxon>
        <taxon>Thermotogota</taxon>
        <taxon>Thermotogae</taxon>
        <taxon>Petrotogales</taxon>
        <taxon>Petrotogaceae</taxon>
        <taxon>Geotoga</taxon>
    </lineage>
</organism>
<dbReference type="InterPro" id="IPR050922">
    <property type="entry name" value="LytR/CpsA/Psr_CW_biosynth"/>
</dbReference>
<dbReference type="STRING" id="28234.SAMN04488588_0556"/>
<dbReference type="PANTHER" id="PTHR33392:SF6">
    <property type="entry name" value="POLYISOPRENYL-TEICHOIC ACID--PEPTIDOGLYCAN TEICHOIC ACID TRANSFERASE TAGU"/>
    <property type="match status" value="1"/>
</dbReference>
<feature type="domain" description="Cell envelope-related transcriptional attenuator" evidence="2">
    <location>
        <begin position="55"/>
        <end position="199"/>
    </location>
</feature>
<dbReference type="InterPro" id="IPR004474">
    <property type="entry name" value="LytR_CpsA_psr"/>
</dbReference>
<dbReference type="Gene3D" id="3.40.630.190">
    <property type="entry name" value="LCP protein"/>
    <property type="match status" value="1"/>
</dbReference>
<accession>A0A1G6JK58</accession>
<proteinExistence type="inferred from homology"/>
<evidence type="ECO:0000256" key="1">
    <source>
        <dbReference type="ARBA" id="ARBA00006068"/>
    </source>
</evidence>
<evidence type="ECO:0000259" key="2">
    <source>
        <dbReference type="Pfam" id="PF03816"/>
    </source>
</evidence>
<dbReference type="Proteomes" id="UP000297288">
    <property type="component" value="Unassembled WGS sequence"/>
</dbReference>
<dbReference type="Pfam" id="PF03816">
    <property type="entry name" value="LytR_cpsA_psr"/>
    <property type="match status" value="1"/>
</dbReference>